<feature type="domain" description="Fido" evidence="1">
    <location>
        <begin position="6"/>
        <end position="124"/>
    </location>
</feature>
<dbReference type="InterPro" id="IPR006440">
    <property type="entry name" value="Doc"/>
</dbReference>
<organism evidence="2 3">
    <name type="scientific">Streptomyces cinnamoneus</name>
    <name type="common">Streptoverticillium cinnamoneum</name>
    <dbReference type="NCBI Taxonomy" id="53446"/>
    <lineage>
        <taxon>Bacteria</taxon>
        <taxon>Bacillati</taxon>
        <taxon>Actinomycetota</taxon>
        <taxon>Actinomycetes</taxon>
        <taxon>Kitasatosporales</taxon>
        <taxon>Streptomycetaceae</taxon>
        <taxon>Streptomyces</taxon>
        <taxon>Streptomyces cinnamoneus group</taxon>
    </lineage>
</organism>
<reference evidence="2" key="2">
    <citation type="submission" date="2020-09" db="EMBL/GenBank/DDBJ databases">
        <authorList>
            <person name="Sun Q."/>
            <person name="Ohkuma M."/>
        </authorList>
    </citation>
    <scope>NUCLEOTIDE SEQUENCE</scope>
    <source>
        <strain evidence="2">JCM 4633</strain>
    </source>
</reference>
<sequence>MIPAYLTPEDALTVARYACADDTPVTLRDTGQLESAVHRPSAEMYGHEVYPDLIGKGAALLQALSINHPLIDGNKRTAWLSCVTFLAMHGVQLRPDIDAAERLVLAVTTGEMRDVEEIAQGIRALLEPDAMPA</sequence>
<dbReference type="PANTHER" id="PTHR39426">
    <property type="entry name" value="HOMOLOGY TO DEATH-ON-CURING PROTEIN OF PHAGE P1"/>
    <property type="match status" value="1"/>
</dbReference>
<dbReference type="PROSITE" id="PS51459">
    <property type="entry name" value="FIDO"/>
    <property type="match status" value="1"/>
</dbReference>
<name>A0A918TSW8_STRCJ</name>
<dbReference type="AlphaFoldDB" id="A0A918TSW8"/>
<dbReference type="InterPro" id="IPR003812">
    <property type="entry name" value="Fido"/>
</dbReference>
<accession>A0A918TSW8</accession>
<comment type="caution">
    <text evidence="2">The sequence shown here is derived from an EMBL/GenBank/DDBJ whole genome shotgun (WGS) entry which is preliminary data.</text>
</comment>
<dbReference type="InterPro" id="IPR036597">
    <property type="entry name" value="Fido-like_dom_sf"/>
</dbReference>
<dbReference type="GO" id="GO:0016301">
    <property type="term" value="F:kinase activity"/>
    <property type="evidence" value="ECO:0007669"/>
    <property type="project" value="InterPro"/>
</dbReference>
<gene>
    <name evidence="2" type="primary">doc</name>
    <name evidence="2" type="ORF">GCM10010507_40800</name>
</gene>
<evidence type="ECO:0000259" key="1">
    <source>
        <dbReference type="PROSITE" id="PS51459"/>
    </source>
</evidence>
<dbReference type="SUPFAM" id="SSF140931">
    <property type="entry name" value="Fic-like"/>
    <property type="match status" value="1"/>
</dbReference>
<protein>
    <submittedName>
        <fullName evidence="2">Toxin Doc</fullName>
    </submittedName>
</protein>
<dbReference type="Pfam" id="PF02661">
    <property type="entry name" value="Fic"/>
    <property type="match status" value="1"/>
</dbReference>
<evidence type="ECO:0000313" key="3">
    <source>
        <dbReference type="Proteomes" id="UP000646244"/>
    </source>
</evidence>
<evidence type="ECO:0000313" key="2">
    <source>
        <dbReference type="EMBL" id="GHC59746.1"/>
    </source>
</evidence>
<reference evidence="2" key="1">
    <citation type="journal article" date="2014" name="Int. J. Syst. Evol. Microbiol.">
        <title>Complete genome sequence of Corynebacterium casei LMG S-19264T (=DSM 44701T), isolated from a smear-ripened cheese.</title>
        <authorList>
            <consortium name="US DOE Joint Genome Institute (JGI-PGF)"/>
            <person name="Walter F."/>
            <person name="Albersmeier A."/>
            <person name="Kalinowski J."/>
            <person name="Ruckert C."/>
        </authorList>
    </citation>
    <scope>NUCLEOTIDE SEQUENCE</scope>
    <source>
        <strain evidence="2">JCM 4633</strain>
    </source>
</reference>
<dbReference type="InterPro" id="IPR053737">
    <property type="entry name" value="Type_II_TA_Toxin"/>
</dbReference>
<proteinExistence type="predicted"/>
<dbReference type="PANTHER" id="PTHR39426:SF1">
    <property type="entry name" value="HOMOLOGY TO DEATH-ON-CURING PROTEIN OF PHAGE P1"/>
    <property type="match status" value="1"/>
</dbReference>
<dbReference type="Proteomes" id="UP000646244">
    <property type="component" value="Unassembled WGS sequence"/>
</dbReference>
<dbReference type="EMBL" id="BMVB01000014">
    <property type="protein sequence ID" value="GHC59746.1"/>
    <property type="molecule type" value="Genomic_DNA"/>
</dbReference>
<dbReference type="RefSeq" id="WP_190111285.1">
    <property type="nucleotide sequence ID" value="NZ_BMVB01000014.1"/>
</dbReference>
<dbReference type="Gene3D" id="1.20.120.1870">
    <property type="entry name" value="Fic/DOC protein, Fido domain"/>
    <property type="match status" value="1"/>
</dbReference>